<keyword evidence="6" id="KW-1133">Transmembrane helix</keyword>
<evidence type="ECO:0000256" key="4">
    <source>
        <dbReference type="ARBA" id="ARBA00023136"/>
    </source>
</evidence>
<protein>
    <submittedName>
        <fullName evidence="9">Putative outer membrane starch-binding protein</fullName>
    </submittedName>
</protein>
<dbReference type="GO" id="GO:0009279">
    <property type="term" value="C:cell outer membrane"/>
    <property type="evidence" value="ECO:0007669"/>
    <property type="project" value="UniProtKB-SubCell"/>
</dbReference>
<keyword evidence="3" id="KW-0732">Signal</keyword>
<evidence type="ECO:0000256" key="2">
    <source>
        <dbReference type="ARBA" id="ARBA00006275"/>
    </source>
</evidence>
<evidence type="ECO:0000256" key="6">
    <source>
        <dbReference type="SAM" id="Phobius"/>
    </source>
</evidence>
<dbReference type="EMBL" id="SNYC01000003">
    <property type="protein sequence ID" value="TDQ11063.1"/>
    <property type="molecule type" value="Genomic_DNA"/>
</dbReference>
<dbReference type="Pfam" id="PF07980">
    <property type="entry name" value="SusD_RagB"/>
    <property type="match status" value="1"/>
</dbReference>
<keyword evidence="4 6" id="KW-0472">Membrane</keyword>
<dbReference type="Pfam" id="PF14322">
    <property type="entry name" value="SusD-like_3"/>
    <property type="match status" value="1"/>
</dbReference>
<dbReference type="Gene3D" id="1.25.40.10">
    <property type="entry name" value="Tetratricopeptide repeat domain"/>
    <property type="match status" value="1"/>
</dbReference>
<keyword evidence="10" id="KW-1185">Reference proteome</keyword>
<feature type="domain" description="SusD-like N-terminal" evidence="8">
    <location>
        <begin position="121"/>
        <end position="261"/>
    </location>
</feature>
<dbReference type="CDD" id="cd08977">
    <property type="entry name" value="SusD"/>
    <property type="match status" value="1"/>
</dbReference>
<dbReference type="SUPFAM" id="SSF48452">
    <property type="entry name" value="TPR-like"/>
    <property type="match status" value="1"/>
</dbReference>
<comment type="similarity">
    <text evidence="2">Belongs to the SusD family.</text>
</comment>
<dbReference type="Gene3D" id="1.10.3780.10">
    <property type="entry name" value="SusD-like"/>
    <property type="match status" value="1"/>
</dbReference>
<dbReference type="PROSITE" id="PS51257">
    <property type="entry name" value="PROKAR_LIPOPROTEIN"/>
    <property type="match status" value="1"/>
</dbReference>
<comment type="caution">
    <text evidence="9">The sequence shown here is derived from an EMBL/GenBank/DDBJ whole genome shotgun (WGS) entry which is preliminary data.</text>
</comment>
<evidence type="ECO:0000256" key="1">
    <source>
        <dbReference type="ARBA" id="ARBA00004442"/>
    </source>
</evidence>
<dbReference type="Gene3D" id="1.25.40.390">
    <property type="match status" value="1"/>
</dbReference>
<reference evidence="9 10" key="1">
    <citation type="submission" date="2019-03" db="EMBL/GenBank/DDBJ databases">
        <title>Genomic Encyclopedia of Archaeal and Bacterial Type Strains, Phase II (KMG-II): from individual species to whole genera.</title>
        <authorList>
            <person name="Goeker M."/>
        </authorList>
    </citation>
    <scope>NUCLEOTIDE SEQUENCE [LARGE SCALE GENOMIC DNA]</scope>
    <source>
        <strain evidence="9 10">DSM 19035</strain>
    </source>
</reference>
<evidence type="ECO:0000256" key="3">
    <source>
        <dbReference type="ARBA" id="ARBA00022729"/>
    </source>
</evidence>
<evidence type="ECO:0000259" key="7">
    <source>
        <dbReference type="Pfam" id="PF07980"/>
    </source>
</evidence>
<dbReference type="RefSeq" id="WP_243732396.1">
    <property type="nucleotide sequence ID" value="NZ_SNYC01000003.1"/>
</dbReference>
<evidence type="ECO:0000313" key="10">
    <source>
        <dbReference type="Proteomes" id="UP000295620"/>
    </source>
</evidence>
<accession>A0A4V3D1G3</accession>
<keyword evidence="5" id="KW-0998">Cell outer membrane</keyword>
<sequence>MNRTMKNMTKRYYTLNVSKIIGLACLVMMGMVSCNKLDLTPTNDLTAEKVYATPAGYKQALAKVYGAFALTGNAATGQQDIPVEIIKDEGNSDFLRLYWNLQELTTDEAAWSWQNDAGVQGLHEISWSSINSIINGLYYRSYFQITLCNDFIRQSSDDKLSERGITGTDADNIRKYRAEARFIRAYQYWVLMDLYANPPMVTEETQIAAKDFPKRILRKDLFNYVESELLALENELVAPKGNEYGRADKAAAWALLSRMYLNAVVYTGTPKYTEAITYCNKITGAGYTLHGNYRELTIADNHLNTDENILTINYDGTNTQNFGGTTYLMHGPANVPADVSGSNGDWGGLRMTHQFVNLFADKTGTTDTRAQFYMSGQSLEMTDLYVSTSGYSSTKYRNKTRSGAAAPHQDAAKDFSDIDFPLFRLGEVYLTYAEAVLRGGNGGSLPTALTYVNALRTRAYNGSTAGNISSTALNTDFILDERGRELYYEAIRRTDLIRYGKFTSNTYLWAWKGGVSGGTAVADKYNIFPLPPTDLSANPNLIQNTGY</sequence>
<gene>
    <name evidence="9" type="ORF">ATK78_0177</name>
</gene>
<keyword evidence="6" id="KW-0812">Transmembrane</keyword>
<dbReference type="InterPro" id="IPR033985">
    <property type="entry name" value="SusD-like_N"/>
</dbReference>
<feature type="transmembrane region" description="Helical" evidence="6">
    <location>
        <begin position="12"/>
        <end position="32"/>
    </location>
</feature>
<comment type="subcellular location">
    <subcellularLocation>
        <location evidence="1">Cell outer membrane</location>
    </subcellularLocation>
</comment>
<organism evidence="9 10">
    <name type="scientific">Pedobacter metabolipauper</name>
    <dbReference type="NCBI Taxonomy" id="425513"/>
    <lineage>
        <taxon>Bacteria</taxon>
        <taxon>Pseudomonadati</taxon>
        <taxon>Bacteroidota</taxon>
        <taxon>Sphingobacteriia</taxon>
        <taxon>Sphingobacteriales</taxon>
        <taxon>Sphingobacteriaceae</taxon>
        <taxon>Pedobacter</taxon>
    </lineage>
</organism>
<proteinExistence type="inferred from homology"/>
<dbReference type="InterPro" id="IPR011990">
    <property type="entry name" value="TPR-like_helical_dom_sf"/>
</dbReference>
<dbReference type="AlphaFoldDB" id="A0A4V3D1G3"/>
<evidence type="ECO:0000256" key="5">
    <source>
        <dbReference type="ARBA" id="ARBA00023237"/>
    </source>
</evidence>
<dbReference type="Proteomes" id="UP000295620">
    <property type="component" value="Unassembled WGS sequence"/>
</dbReference>
<evidence type="ECO:0000313" key="9">
    <source>
        <dbReference type="EMBL" id="TDQ11063.1"/>
    </source>
</evidence>
<evidence type="ECO:0000259" key="8">
    <source>
        <dbReference type="Pfam" id="PF14322"/>
    </source>
</evidence>
<feature type="domain" description="RagB/SusD" evidence="7">
    <location>
        <begin position="382"/>
        <end position="547"/>
    </location>
</feature>
<name>A0A4V3D1G3_9SPHI</name>
<dbReference type="InterPro" id="IPR012944">
    <property type="entry name" value="SusD_RagB_dom"/>
</dbReference>